<proteinExistence type="predicted"/>
<dbReference type="Proteomes" id="UP000620124">
    <property type="component" value="Unassembled WGS sequence"/>
</dbReference>
<keyword evidence="1 3" id="KW-0732">Signal</keyword>
<dbReference type="OrthoDB" id="5420143at2759"/>
<dbReference type="InterPro" id="IPR018466">
    <property type="entry name" value="Kre9/Knh1-like_N"/>
</dbReference>
<dbReference type="Pfam" id="PF10342">
    <property type="entry name" value="Kre9_KNH"/>
    <property type="match status" value="1"/>
</dbReference>
<comment type="caution">
    <text evidence="5">The sequence shown here is derived from an EMBL/GenBank/DDBJ whole genome shotgun (WGS) entry which is preliminary data.</text>
</comment>
<evidence type="ECO:0000259" key="4">
    <source>
        <dbReference type="Pfam" id="PF10342"/>
    </source>
</evidence>
<feature type="signal peptide" evidence="3">
    <location>
        <begin position="1"/>
        <end position="21"/>
    </location>
</feature>
<feature type="domain" description="Yeast cell wall synthesis Kre9/Knh1-like N-terminal" evidence="4">
    <location>
        <begin position="27"/>
        <end position="116"/>
    </location>
</feature>
<accession>A0A8H6YBX2</accession>
<protein>
    <recommendedName>
        <fullName evidence="4">Yeast cell wall synthesis Kre9/Knh1-like N-terminal domain-containing protein</fullName>
    </recommendedName>
</protein>
<evidence type="ECO:0000256" key="2">
    <source>
        <dbReference type="SAM" id="MobiDB-lite"/>
    </source>
</evidence>
<feature type="region of interest" description="Disordered" evidence="2">
    <location>
        <begin position="121"/>
        <end position="148"/>
    </location>
</feature>
<gene>
    <name evidence="5" type="ORF">MVEN_00918000</name>
</gene>
<dbReference type="EMBL" id="JACAZI010000007">
    <property type="protein sequence ID" value="KAF7355891.1"/>
    <property type="molecule type" value="Genomic_DNA"/>
</dbReference>
<sequence>MSPYTRLYATAALAFAATAAAVSNLQASSSVTPDSNATFTWSSDSSDTGPWTLAVFSSGDNQTFPGGLAIANNVNPQSNQITVLFPQVVSPGSYIVSFLSATNTSDVVASSSSFNVGAAAASSPAGTSAGSTTSARSGTSSSTATAPPASISASLSSVASSISNAASSAVSSARSVASSALSSVASAQSQSSGSGSASASGPSNSTTGGGARIDAHVDFRSGPRARDGARRCGRGCRRSIIGRAKISLPYASLFCG</sequence>
<evidence type="ECO:0000256" key="3">
    <source>
        <dbReference type="SAM" id="SignalP"/>
    </source>
</evidence>
<name>A0A8H6YBX2_9AGAR</name>
<keyword evidence="6" id="KW-1185">Reference proteome</keyword>
<organism evidence="5 6">
    <name type="scientific">Mycena venus</name>
    <dbReference type="NCBI Taxonomy" id="2733690"/>
    <lineage>
        <taxon>Eukaryota</taxon>
        <taxon>Fungi</taxon>
        <taxon>Dikarya</taxon>
        <taxon>Basidiomycota</taxon>
        <taxon>Agaricomycotina</taxon>
        <taxon>Agaricomycetes</taxon>
        <taxon>Agaricomycetidae</taxon>
        <taxon>Agaricales</taxon>
        <taxon>Marasmiineae</taxon>
        <taxon>Mycenaceae</taxon>
        <taxon>Mycena</taxon>
    </lineage>
</organism>
<feature type="chain" id="PRO_5034996212" description="Yeast cell wall synthesis Kre9/Knh1-like N-terminal domain-containing protein" evidence="3">
    <location>
        <begin position="22"/>
        <end position="256"/>
    </location>
</feature>
<feature type="compositionally biased region" description="Low complexity" evidence="2">
    <location>
        <begin position="188"/>
        <end position="206"/>
    </location>
</feature>
<evidence type="ECO:0000313" key="6">
    <source>
        <dbReference type="Proteomes" id="UP000620124"/>
    </source>
</evidence>
<reference evidence="5" key="1">
    <citation type="submission" date="2020-05" db="EMBL/GenBank/DDBJ databases">
        <title>Mycena genomes resolve the evolution of fungal bioluminescence.</title>
        <authorList>
            <person name="Tsai I.J."/>
        </authorList>
    </citation>
    <scope>NUCLEOTIDE SEQUENCE</scope>
    <source>
        <strain evidence="5">CCC161011</strain>
    </source>
</reference>
<evidence type="ECO:0000313" key="5">
    <source>
        <dbReference type="EMBL" id="KAF7355891.1"/>
    </source>
</evidence>
<evidence type="ECO:0000256" key="1">
    <source>
        <dbReference type="ARBA" id="ARBA00022729"/>
    </source>
</evidence>
<feature type="compositionally biased region" description="Basic and acidic residues" evidence="2">
    <location>
        <begin position="213"/>
        <end position="230"/>
    </location>
</feature>
<dbReference type="AlphaFoldDB" id="A0A8H6YBX2"/>
<feature type="region of interest" description="Disordered" evidence="2">
    <location>
        <begin position="188"/>
        <end position="231"/>
    </location>
</feature>